<organism evidence="3 4">
    <name type="scientific">Micromonospora sonchi</name>
    <dbReference type="NCBI Taxonomy" id="1763543"/>
    <lineage>
        <taxon>Bacteria</taxon>
        <taxon>Bacillati</taxon>
        <taxon>Actinomycetota</taxon>
        <taxon>Actinomycetes</taxon>
        <taxon>Micromonosporales</taxon>
        <taxon>Micromonosporaceae</taxon>
        <taxon>Micromonospora</taxon>
    </lineage>
</organism>
<keyword evidence="4" id="KW-1185">Reference proteome</keyword>
<reference evidence="3" key="1">
    <citation type="journal article" date="2014" name="Int. J. Syst. Evol. Microbiol.">
        <title>Complete genome sequence of Corynebacterium casei LMG S-19264T (=DSM 44701T), isolated from a smear-ripened cheese.</title>
        <authorList>
            <consortium name="US DOE Joint Genome Institute (JGI-PGF)"/>
            <person name="Walter F."/>
            <person name="Albersmeier A."/>
            <person name="Kalinowski J."/>
            <person name="Ruckert C."/>
        </authorList>
    </citation>
    <scope>NUCLEOTIDE SEQUENCE</scope>
    <source>
        <strain evidence="3">CGMCC 4.7312</strain>
    </source>
</reference>
<comment type="caution">
    <text evidence="3">The sequence shown here is derived from an EMBL/GenBank/DDBJ whole genome shotgun (WGS) entry which is preliminary data.</text>
</comment>
<evidence type="ECO:0000256" key="1">
    <source>
        <dbReference type="SAM" id="MobiDB-lite"/>
    </source>
</evidence>
<sequence length="95" mass="9654">MSGNTGGGRDRGGLTQMAAAKRRAEESGRDDARERLYLIRATYVSAVVALLAVVLLAFLGGCSEAEGTATAGMAAVGAIMTAAFGVAAAYARSKR</sequence>
<evidence type="ECO:0000256" key="2">
    <source>
        <dbReference type="SAM" id="Phobius"/>
    </source>
</evidence>
<keyword evidence="2" id="KW-1133">Transmembrane helix</keyword>
<feature type="transmembrane region" description="Helical" evidence="2">
    <location>
        <begin position="37"/>
        <end position="59"/>
    </location>
</feature>
<feature type="transmembrane region" description="Helical" evidence="2">
    <location>
        <begin position="71"/>
        <end position="91"/>
    </location>
</feature>
<protein>
    <submittedName>
        <fullName evidence="3">Uncharacterized protein</fullName>
    </submittedName>
</protein>
<name>A0A917TXI4_9ACTN</name>
<keyword evidence="2" id="KW-0812">Transmembrane</keyword>
<dbReference type="Proteomes" id="UP000608890">
    <property type="component" value="Unassembled WGS sequence"/>
</dbReference>
<gene>
    <name evidence="3" type="ORF">GCM10011608_29980</name>
</gene>
<accession>A0A917TXI4</accession>
<feature type="region of interest" description="Disordered" evidence="1">
    <location>
        <begin position="1"/>
        <end position="30"/>
    </location>
</feature>
<evidence type="ECO:0000313" key="3">
    <source>
        <dbReference type="EMBL" id="GGM43292.1"/>
    </source>
</evidence>
<evidence type="ECO:0000313" key="4">
    <source>
        <dbReference type="Proteomes" id="UP000608890"/>
    </source>
</evidence>
<dbReference type="EMBL" id="BMNB01000012">
    <property type="protein sequence ID" value="GGM43292.1"/>
    <property type="molecule type" value="Genomic_DNA"/>
</dbReference>
<dbReference type="AlphaFoldDB" id="A0A917TXI4"/>
<proteinExistence type="predicted"/>
<reference evidence="3" key="2">
    <citation type="submission" date="2020-09" db="EMBL/GenBank/DDBJ databases">
        <authorList>
            <person name="Sun Q."/>
            <person name="Zhou Y."/>
        </authorList>
    </citation>
    <scope>NUCLEOTIDE SEQUENCE</scope>
    <source>
        <strain evidence="3">CGMCC 4.7312</strain>
    </source>
</reference>
<keyword evidence="2" id="KW-0472">Membrane</keyword>